<dbReference type="PANTHER" id="PTHR33416">
    <property type="entry name" value="NUCLEAR PORE COMPLEX PROTEIN NUP1"/>
    <property type="match status" value="1"/>
</dbReference>
<organism evidence="2 3">
    <name type="scientific">Phoenix dactylifera</name>
    <name type="common">Date palm</name>
    <dbReference type="NCBI Taxonomy" id="42345"/>
    <lineage>
        <taxon>Eukaryota</taxon>
        <taxon>Viridiplantae</taxon>
        <taxon>Streptophyta</taxon>
        <taxon>Embryophyta</taxon>
        <taxon>Tracheophyta</taxon>
        <taxon>Spermatophyta</taxon>
        <taxon>Magnoliopsida</taxon>
        <taxon>Liliopsida</taxon>
        <taxon>Arecaceae</taxon>
        <taxon>Coryphoideae</taxon>
        <taxon>Phoeniceae</taxon>
        <taxon>Phoenix</taxon>
    </lineage>
</organism>
<evidence type="ECO:0000256" key="1">
    <source>
        <dbReference type="SAM" id="MobiDB-lite"/>
    </source>
</evidence>
<name>A0A8B7CRL8_PHODC</name>
<feature type="compositionally biased region" description="Polar residues" evidence="1">
    <location>
        <begin position="690"/>
        <end position="704"/>
    </location>
</feature>
<dbReference type="OrthoDB" id="666185at2759"/>
<dbReference type="GeneID" id="103718034"/>
<reference evidence="3" key="1">
    <citation type="submission" date="2025-08" db="UniProtKB">
        <authorList>
            <consortium name="RefSeq"/>
        </authorList>
    </citation>
    <scope>IDENTIFICATION</scope>
    <source>
        <tissue evidence="3">Young leaves</tissue>
    </source>
</reference>
<feature type="region of interest" description="Disordered" evidence="1">
    <location>
        <begin position="1"/>
        <end position="52"/>
    </location>
</feature>
<feature type="compositionally biased region" description="Basic and acidic residues" evidence="1">
    <location>
        <begin position="100"/>
        <end position="111"/>
    </location>
</feature>
<feature type="compositionally biased region" description="Basic residues" evidence="1">
    <location>
        <begin position="720"/>
        <end position="737"/>
    </location>
</feature>
<gene>
    <name evidence="3" type="primary">LOC103718034</name>
</gene>
<proteinExistence type="predicted"/>
<dbReference type="GO" id="GO:0071763">
    <property type="term" value="P:nuclear membrane organization"/>
    <property type="evidence" value="ECO:0007669"/>
    <property type="project" value="TreeGrafter"/>
</dbReference>
<dbReference type="AlphaFoldDB" id="A0A8B7CRL8"/>
<protein>
    <submittedName>
        <fullName evidence="3">Protein KAKU4-like isoform X1</fullName>
    </submittedName>
</protein>
<evidence type="ECO:0000313" key="2">
    <source>
        <dbReference type="Proteomes" id="UP000228380"/>
    </source>
</evidence>
<dbReference type="KEGG" id="pda:103718034"/>
<feature type="region of interest" description="Disordered" evidence="1">
    <location>
        <begin position="75"/>
        <end position="127"/>
    </location>
</feature>
<feature type="compositionally biased region" description="Low complexity" evidence="1">
    <location>
        <begin position="76"/>
        <end position="93"/>
    </location>
</feature>
<keyword evidence="2" id="KW-1185">Reference proteome</keyword>
<dbReference type="PANTHER" id="PTHR33416:SF37">
    <property type="entry name" value="OS04G0655600 PROTEIN"/>
    <property type="match status" value="1"/>
</dbReference>
<feature type="compositionally biased region" description="Polar residues" evidence="1">
    <location>
        <begin position="620"/>
        <end position="649"/>
    </location>
</feature>
<evidence type="ECO:0000313" key="3">
    <source>
        <dbReference type="RefSeq" id="XP_008804895.2"/>
    </source>
</evidence>
<dbReference type="RefSeq" id="XP_008804895.2">
    <property type="nucleotide sequence ID" value="XM_008806673.4"/>
</dbReference>
<feature type="region of interest" description="Disordered" evidence="1">
    <location>
        <begin position="610"/>
        <end position="737"/>
    </location>
</feature>
<sequence>MASLFRARCRGEGGAGGKILRGRRALPPASPYARPKNQLPSPAPASLASSRSPSWFQGLISGAGKLISTVFRSEDSSCSSSSGYSSDGEISLSSDDKEDVDASSKHLHELNQGENRPNSARDCMARSQAVVSRSESKLVIEQLLMQETFTRDECNRLTKIIQSRVIEAPFTGVVRDGTHKETSDRATSSATACSGAWRSLNQNLPESIQYSASKLEAFSPGSSAVQACTPDLRDTAVMEAKKWIEEKRLESSSKHNSDCGPCTLNTDMLQYGIESESSSPIDLAKSYMRSLPPWQSPSRSSIGFKTPPPSRMHLYKDENTYATLNLSLSSSKVLKRNSLSIGFWDTLEEARRVRLKSRDDILEIPKFNQIDSSASLFENETSKISLDADVRDREVLGVDHHSNSLGPTEVPGASPKPCAELNTENLCSNGALRFSDQKASEENTLTETGNVTSIDIVSEPEKALNAVQPTNKSSLPDTNSSQPVSSIIESELKSSNHNVLILENNEKDGTELLQLQDGSIDVPQESLILASKSVELGGNFLFCNLLSEAKDVTSESIKAATPSGADGATNSDNNHTCSIQTVPEVLGILEANDSSQLNLDPGLKETHSIAADSRPPAENPQIQEEANGSTHKISATGSSAESNANSDLESFSKGEPSGTNSINGEPAAAGISEGIHEPQNECAIDVPSGHDTNSVAGKSRNGTRMKSIERMLTKPQPSTSHRRRKAVAKTKRGRGAK</sequence>
<dbReference type="GO" id="GO:0005635">
    <property type="term" value="C:nuclear envelope"/>
    <property type="evidence" value="ECO:0007669"/>
    <property type="project" value="TreeGrafter"/>
</dbReference>
<dbReference type="Proteomes" id="UP000228380">
    <property type="component" value="Unplaced"/>
</dbReference>
<accession>A0A8B7CRL8</accession>